<dbReference type="Gene3D" id="3.30.565.10">
    <property type="entry name" value="Histidine kinase-like ATPase, C-terminal domain"/>
    <property type="match status" value="1"/>
</dbReference>
<organism evidence="3 4">
    <name type="scientific">Sphaerisporangium rufum</name>
    <dbReference type="NCBI Taxonomy" id="1381558"/>
    <lineage>
        <taxon>Bacteria</taxon>
        <taxon>Bacillati</taxon>
        <taxon>Actinomycetota</taxon>
        <taxon>Actinomycetes</taxon>
        <taxon>Streptosporangiales</taxon>
        <taxon>Streptosporangiaceae</taxon>
        <taxon>Sphaerisporangium</taxon>
    </lineage>
</organism>
<evidence type="ECO:0000313" key="3">
    <source>
        <dbReference type="EMBL" id="GII76864.1"/>
    </source>
</evidence>
<dbReference type="InterPro" id="IPR036890">
    <property type="entry name" value="HATPase_C_sf"/>
</dbReference>
<reference evidence="3" key="1">
    <citation type="submission" date="2021-01" db="EMBL/GenBank/DDBJ databases">
        <title>Whole genome shotgun sequence of Sphaerisporangium rufum NBRC 109079.</title>
        <authorList>
            <person name="Komaki H."/>
            <person name="Tamura T."/>
        </authorList>
    </citation>
    <scope>NUCLEOTIDE SEQUENCE</scope>
    <source>
        <strain evidence="3">NBRC 109079</strain>
    </source>
</reference>
<feature type="domain" description="Histidine kinase/HSP90-like ATPase" evidence="2">
    <location>
        <begin position="20"/>
        <end position="145"/>
    </location>
</feature>
<comment type="caution">
    <text evidence="3">The sequence shown here is derived from an EMBL/GenBank/DDBJ whole genome shotgun (WGS) entry which is preliminary data.</text>
</comment>
<keyword evidence="1" id="KW-0808">Transferase</keyword>
<dbReference type="AlphaFoldDB" id="A0A919QZG2"/>
<gene>
    <name evidence="3" type="ORF">Sru01_18460</name>
</gene>
<sequence>MNTRSVRAAEPSPGSRLALAALPGSVRTARRHVRELLRRWALPHLADTAELVVSELSTNAVRATGLATDSPDYGELSGGLPAICVGLHLAGGYAVIEVWDASDRPPHRTDAGLDDEGGRGLLLVETCAAQWGYRPQVTGGKVVWAKLSVTPC</sequence>
<evidence type="ECO:0000256" key="1">
    <source>
        <dbReference type="ARBA" id="ARBA00022527"/>
    </source>
</evidence>
<evidence type="ECO:0000313" key="4">
    <source>
        <dbReference type="Proteomes" id="UP000655287"/>
    </source>
</evidence>
<dbReference type="PANTHER" id="PTHR35526">
    <property type="entry name" value="ANTI-SIGMA-F FACTOR RSBW-RELATED"/>
    <property type="match status" value="1"/>
</dbReference>
<keyword evidence="1" id="KW-0723">Serine/threonine-protein kinase</keyword>
<dbReference type="GO" id="GO:0004674">
    <property type="term" value="F:protein serine/threonine kinase activity"/>
    <property type="evidence" value="ECO:0007669"/>
    <property type="project" value="UniProtKB-KW"/>
</dbReference>
<dbReference type="EMBL" id="BOOU01000030">
    <property type="protein sequence ID" value="GII76864.1"/>
    <property type="molecule type" value="Genomic_DNA"/>
</dbReference>
<keyword evidence="4" id="KW-1185">Reference proteome</keyword>
<dbReference type="InterPro" id="IPR003594">
    <property type="entry name" value="HATPase_dom"/>
</dbReference>
<dbReference type="SUPFAM" id="SSF55874">
    <property type="entry name" value="ATPase domain of HSP90 chaperone/DNA topoisomerase II/histidine kinase"/>
    <property type="match status" value="1"/>
</dbReference>
<dbReference type="Pfam" id="PF13581">
    <property type="entry name" value="HATPase_c_2"/>
    <property type="match status" value="1"/>
</dbReference>
<dbReference type="RefSeq" id="WP_239137185.1">
    <property type="nucleotide sequence ID" value="NZ_BOOU01000030.1"/>
</dbReference>
<dbReference type="CDD" id="cd16936">
    <property type="entry name" value="HATPase_RsbW-like"/>
    <property type="match status" value="1"/>
</dbReference>
<proteinExistence type="predicted"/>
<evidence type="ECO:0000259" key="2">
    <source>
        <dbReference type="Pfam" id="PF13581"/>
    </source>
</evidence>
<accession>A0A919QZG2</accession>
<keyword evidence="1" id="KW-0418">Kinase</keyword>
<name>A0A919QZG2_9ACTN</name>
<protein>
    <recommendedName>
        <fullName evidence="2">Histidine kinase/HSP90-like ATPase domain-containing protein</fullName>
    </recommendedName>
</protein>
<dbReference type="PANTHER" id="PTHR35526:SF3">
    <property type="entry name" value="ANTI-SIGMA-F FACTOR RSBW"/>
    <property type="match status" value="1"/>
</dbReference>
<dbReference type="InterPro" id="IPR050267">
    <property type="entry name" value="Anti-sigma-factor_SerPK"/>
</dbReference>
<dbReference type="Proteomes" id="UP000655287">
    <property type="component" value="Unassembled WGS sequence"/>
</dbReference>